<evidence type="ECO:0000313" key="4">
    <source>
        <dbReference type="Proteomes" id="UP000249218"/>
    </source>
</evidence>
<reference evidence="3 4" key="1">
    <citation type="journal article" date="2017" name="BMC Biol.">
        <title>Genomic innovations, transcriptional plasticity and gene loss underlying the evolution and divergence of two highly polyphagous and invasive Helicoverpa pest species.</title>
        <authorList>
            <person name="Pearce S.L."/>
            <person name="Clarke D.F."/>
            <person name="East P.D."/>
            <person name="Elfekih S."/>
            <person name="Gordon K.H."/>
            <person name="Jermiin L.S."/>
            <person name="McGaughran A."/>
            <person name="Oakeshott J.G."/>
            <person name="Papanikolaou A."/>
            <person name="Perera O.P."/>
            <person name="Rane R.V."/>
            <person name="Richards S."/>
            <person name="Tay W.T."/>
            <person name="Walsh T.K."/>
            <person name="Anderson A."/>
            <person name="Anderson C.J."/>
            <person name="Asgari S."/>
            <person name="Board P.G."/>
            <person name="Bretschneider A."/>
            <person name="Campbell P.M."/>
            <person name="Chertemps T."/>
            <person name="Christeller J.T."/>
            <person name="Coppin C.W."/>
            <person name="Downes S.J."/>
            <person name="Duan G."/>
            <person name="Farnsworth C.A."/>
            <person name="Good R.T."/>
            <person name="Han L.B."/>
            <person name="Han Y.C."/>
            <person name="Hatje K."/>
            <person name="Horne I."/>
            <person name="Huang Y.P."/>
            <person name="Hughes D.S."/>
            <person name="Jacquin-Joly E."/>
            <person name="James W."/>
            <person name="Jhangiani S."/>
            <person name="Kollmar M."/>
            <person name="Kuwar S.S."/>
            <person name="Li S."/>
            <person name="Liu N.Y."/>
            <person name="Maibeche M.T."/>
            <person name="Miller J.R."/>
            <person name="Montagne N."/>
            <person name="Perry T."/>
            <person name="Qu J."/>
            <person name="Song S.V."/>
            <person name="Sutton G.G."/>
            <person name="Vogel H."/>
            <person name="Walenz B.P."/>
            <person name="Xu W."/>
            <person name="Zhang H.J."/>
            <person name="Zou Z."/>
            <person name="Batterham P."/>
            <person name="Edwards O.R."/>
            <person name="Feyereisen R."/>
            <person name="Gibbs R.A."/>
            <person name="Heckel D.G."/>
            <person name="McGrath A."/>
            <person name="Robin C."/>
            <person name="Scherer S.E."/>
            <person name="Worley K.C."/>
            <person name="Wu Y.D."/>
        </authorList>
    </citation>
    <scope>NUCLEOTIDE SEQUENCE [LARGE SCALE GENOMIC DNA]</scope>
    <source>
        <strain evidence="3">Harm_GR_Male_#8</strain>
        <tissue evidence="3">Whole organism</tissue>
    </source>
</reference>
<name>A0A2W1C0F2_HELAM</name>
<organism evidence="3 4">
    <name type="scientific">Helicoverpa armigera</name>
    <name type="common">Cotton bollworm</name>
    <name type="synonym">Heliothis armigera</name>
    <dbReference type="NCBI Taxonomy" id="29058"/>
    <lineage>
        <taxon>Eukaryota</taxon>
        <taxon>Metazoa</taxon>
        <taxon>Ecdysozoa</taxon>
        <taxon>Arthropoda</taxon>
        <taxon>Hexapoda</taxon>
        <taxon>Insecta</taxon>
        <taxon>Pterygota</taxon>
        <taxon>Neoptera</taxon>
        <taxon>Endopterygota</taxon>
        <taxon>Lepidoptera</taxon>
        <taxon>Glossata</taxon>
        <taxon>Ditrysia</taxon>
        <taxon>Noctuoidea</taxon>
        <taxon>Noctuidae</taxon>
        <taxon>Heliothinae</taxon>
        <taxon>Helicoverpa</taxon>
    </lineage>
</organism>
<feature type="signal peptide" evidence="2">
    <location>
        <begin position="1"/>
        <end position="22"/>
    </location>
</feature>
<sequence>MTSTIIACVCTLGIILLTNVTADEYNDRLKSLLHTLTNQRAKYGLNFDHVDGGHRDTKANQISSHTHTSSSVKEIKPIEEIDPKTIISNVETLNFLMGFKPAEKSNDEEINDAHENLRMCKKKPKVYNCSPEENSEEGRCSSKKKKNKKNSYYYQKRSGRDEEDNEVDYIESNEAAELINDLVKVLEDTKYEDDRSYNQEGNVVEIII</sequence>
<keyword evidence="2" id="KW-0732">Signal</keyword>
<dbReference type="EMBL" id="KZ149926">
    <property type="protein sequence ID" value="PZC77553.1"/>
    <property type="molecule type" value="Genomic_DNA"/>
</dbReference>
<protein>
    <submittedName>
        <fullName evidence="3">Uncharacterized protein</fullName>
    </submittedName>
</protein>
<feature type="chain" id="PRO_5015945524" evidence="2">
    <location>
        <begin position="23"/>
        <end position="208"/>
    </location>
</feature>
<feature type="region of interest" description="Disordered" evidence="1">
    <location>
        <begin position="127"/>
        <end position="166"/>
    </location>
</feature>
<proteinExistence type="predicted"/>
<evidence type="ECO:0000313" key="3">
    <source>
        <dbReference type="EMBL" id="PZC77553.1"/>
    </source>
</evidence>
<evidence type="ECO:0000256" key="1">
    <source>
        <dbReference type="SAM" id="MobiDB-lite"/>
    </source>
</evidence>
<dbReference type="AlphaFoldDB" id="A0A2W1C0F2"/>
<gene>
    <name evidence="3" type="primary">HaOG203176</name>
    <name evidence="3" type="ORF">B5X24_HaOG203176</name>
</gene>
<accession>A0A2W1C0F2</accession>
<dbReference type="Proteomes" id="UP000249218">
    <property type="component" value="Unassembled WGS sequence"/>
</dbReference>
<evidence type="ECO:0000256" key="2">
    <source>
        <dbReference type="SAM" id="SignalP"/>
    </source>
</evidence>
<keyword evidence="4" id="KW-1185">Reference proteome</keyword>